<dbReference type="SMART" id="SM00866">
    <property type="entry name" value="UTRA"/>
    <property type="match status" value="1"/>
</dbReference>
<dbReference type="InterPro" id="IPR036390">
    <property type="entry name" value="WH_DNA-bd_sf"/>
</dbReference>
<dbReference type="SMART" id="SM00345">
    <property type="entry name" value="HTH_GNTR"/>
    <property type="match status" value="1"/>
</dbReference>
<keyword evidence="3" id="KW-0804">Transcription</keyword>
<name>A0AAU7GIZ1_9MICO</name>
<dbReference type="InterPro" id="IPR050679">
    <property type="entry name" value="Bact_HTH_transcr_reg"/>
</dbReference>
<gene>
    <name evidence="5" type="ORF">AAME72_09190</name>
</gene>
<dbReference type="Pfam" id="PF00392">
    <property type="entry name" value="GntR"/>
    <property type="match status" value="1"/>
</dbReference>
<evidence type="ECO:0000259" key="4">
    <source>
        <dbReference type="PROSITE" id="PS50949"/>
    </source>
</evidence>
<dbReference type="InterPro" id="IPR036388">
    <property type="entry name" value="WH-like_DNA-bd_sf"/>
</dbReference>
<dbReference type="GO" id="GO:0003677">
    <property type="term" value="F:DNA binding"/>
    <property type="evidence" value="ECO:0007669"/>
    <property type="project" value="UniProtKB-KW"/>
</dbReference>
<dbReference type="PROSITE" id="PS50949">
    <property type="entry name" value="HTH_GNTR"/>
    <property type="match status" value="1"/>
</dbReference>
<dbReference type="InterPro" id="IPR000524">
    <property type="entry name" value="Tscrpt_reg_HTH_GntR"/>
</dbReference>
<evidence type="ECO:0000256" key="2">
    <source>
        <dbReference type="ARBA" id="ARBA00023125"/>
    </source>
</evidence>
<dbReference type="PANTHER" id="PTHR44846">
    <property type="entry name" value="MANNOSYL-D-GLYCERATE TRANSPORT/METABOLISM SYSTEM REPRESSOR MNGR-RELATED"/>
    <property type="match status" value="1"/>
</dbReference>
<dbReference type="Pfam" id="PF07702">
    <property type="entry name" value="UTRA"/>
    <property type="match status" value="1"/>
</dbReference>
<dbReference type="GO" id="GO:0003700">
    <property type="term" value="F:DNA-binding transcription factor activity"/>
    <property type="evidence" value="ECO:0007669"/>
    <property type="project" value="InterPro"/>
</dbReference>
<dbReference type="RefSeq" id="WP_348789938.1">
    <property type="nucleotide sequence ID" value="NZ_CP157390.1"/>
</dbReference>
<dbReference type="GO" id="GO:0045892">
    <property type="term" value="P:negative regulation of DNA-templated transcription"/>
    <property type="evidence" value="ECO:0007669"/>
    <property type="project" value="TreeGrafter"/>
</dbReference>
<evidence type="ECO:0000256" key="3">
    <source>
        <dbReference type="ARBA" id="ARBA00023163"/>
    </source>
</evidence>
<keyword evidence="2" id="KW-0238">DNA-binding</keyword>
<evidence type="ECO:0000313" key="5">
    <source>
        <dbReference type="EMBL" id="XBM50028.1"/>
    </source>
</evidence>
<dbReference type="PANTHER" id="PTHR44846:SF1">
    <property type="entry name" value="MANNOSYL-D-GLYCERATE TRANSPORT_METABOLISM SYSTEM REPRESSOR MNGR-RELATED"/>
    <property type="match status" value="1"/>
</dbReference>
<dbReference type="SUPFAM" id="SSF46785">
    <property type="entry name" value="Winged helix' DNA-binding domain"/>
    <property type="match status" value="1"/>
</dbReference>
<dbReference type="Gene3D" id="3.40.1410.10">
    <property type="entry name" value="Chorismate lyase-like"/>
    <property type="match status" value="1"/>
</dbReference>
<dbReference type="CDD" id="cd07377">
    <property type="entry name" value="WHTH_GntR"/>
    <property type="match status" value="1"/>
</dbReference>
<accession>A0AAU7GIZ1</accession>
<dbReference type="SUPFAM" id="SSF64288">
    <property type="entry name" value="Chorismate lyase-like"/>
    <property type="match status" value="1"/>
</dbReference>
<dbReference type="PRINTS" id="PR00035">
    <property type="entry name" value="HTHGNTR"/>
</dbReference>
<dbReference type="EMBL" id="CP157390">
    <property type="protein sequence ID" value="XBM50028.1"/>
    <property type="molecule type" value="Genomic_DNA"/>
</dbReference>
<feature type="domain" description="HTH gntR-type" evidence="4">
    <location>
        <begin position="10"/>
        <end position="78"/>
    </location>
</feature>
<organism evidence="5">
    <name type="scientific">Leifsonia sp. NPDC080035</name>
    <dbReference type="NCBI Taxonomy" id="3143936"/>
    <lineage>
        <taxon>Bacteria</taxon>
        <taxon>Bacillati</taxon>
        <taxon>Actinomycetota</taxon>
        <taxon>Actinomycetes</taxon>
        <taxon>Micrococcales</taxon>
        <taxon>Microbacteriaceae</taxon>
        <taxon>Leifsonia</taxon>
    </lineage>
</organism>
<reference evidence="5" key="1">
    <citation type="submission" date="2024-05" db="EMBL/GenBank/DDBJ databases">
        <title>The Natural Products Discovery Center: Release of the First 8490 Sequenced Strains for Exploring Actinobacteria Biosynthetic Diversity.</title>
        <authorList>
            <person name="Kalkreuter E."/>
            <person name="Kautsar S.A."/>
            <person name="Yang D."/>
            <person name="Bader C.D."/>
            <person name="Teijaro C.N."/>
            <person name="Fluegel L."/>
            <person name="Davis C.M."/>
            <person name="Simpson J.R."/>
            <person name="Lauterbach L."/>
            <person name="Steele A.D."/>
            <person name="Gui C."/>
            <person name="Meng S."/>
            <person name="Li G."/>
            <person name="Viehrig K."/>
            <person name="Ye F."/>
            <person name="Su P."/>
            <person name="Kiefer A.F."/>
            <person name="Nichols A."/>
            <person name="Cepeda A.J."/>
            <person name="Yan W."/>
            <person name="Fan B."/>
            <person name="Jiang Y."/>
            <person name="Adhikari A."/>
            <person name="Zheng C.-J."/>
            <person name="Schuster L."/>
            <person name="Cowan T.M."/>
            <person name="Smanski M.J."/>
            <person name="Chevrette M.G."/>
            <person name="de Carvalho L.P.S."/>
            <person name="Shen B."/>
        </authorList>
    </citation>
    <scope>NUCLEOTIDE SEQUENCE</scope>
    <source>
        <strain evidence="5">NPDC080035</strain>
    </source>
</reference>
<evidence type="ECO:0000256" key="1">
    <source>
        <dbReference type="ARBA" id="ARBA00023015"/>
    </source>
</evidence>
<dbReference type="InterPro" id="IPR028978">
    <property type="entry name" value="Chorismate_lyase_/UTRA_dom_sf"/>
</dbReference>
<dbReference type="Gene3D" id="1.10.10.10">
    <property type="entry name" value="Winged helix-like DNA-binding domain superfamily/Winged helix DNA-binding domain"/>
    <property type="match status" value="1"/>
</dbReference>
<keyword evidence="1" id="KW-0805">Transcription regulation</keyword>
<dbReference type="AlphaFoldDB" id="A0AAU7GIZ1"/>
<dbReference type="InterPro" id="IPR011663">
    <property type="entry name" value="UTRA"/>
</dbReference>
<proteinExistence type="predicted"/>
<protein>
    <submittedName>
        <fullName evidence="5">GntR family transcriptional regulator</fullName>
    </submittedName>
</protein>
<sequence>MTGLDRSSPLPLYYQLKEALLAFFQQQGFTPGDRVPGDFELCEQYGVSRTVVRQALTELEYDGVIERIKGKGTFYATPKVGEGLAQSLTGLYEDVAARGGDLVSEVRRLEVVPADPRLAAELEIGPYQPVVVLERLRIVDGQPWALTITHVPFDLAPGLLEKDFSHESLYAVLEGEFGIRLARGHRSIEAALATKSVAELLGVATGSPLLVLRSVSRDEAGRPVESFVAFHRGDRSRFEVDLTRGPNGGAGAAPLVIVTDSSARGDAALV</sequence>